<feature type="compositionally biased region" description="Low complexity" evidence="2">
    <location>
        <begin position="426"/>
        <end position="437"/>
    </location>
</feature>
<keyword evidence="1" id="KW-0175">Coiled coil</keyword>
<evidence type="ECO:0000313" key="3">
    <source>
        <dbReference type="EMBL" id="KAI6652054.1"/>
    </source>
</evidence>
<gene>
    <name evidence="3" type="ORF">LOD99_4599</name>
</gene>
<comment type="caution">
    <text evidence="3">The sequence shown here is derived from an EMBL/GenBank/DDBJ whole genome shotgun (WGS) entry which is preliminary data.</text>
</comment>
<dbReference type="EMBL" id="JAKMXF010000300">
    <property type="protein sequence ID" value="KAI6652054.1"/>
    <property type="molecule type" value="Genomic_DNA"/>
</dbReference>
<protein>
    <submittedName>
        <fullName evidence="3">Coiled-coil domain-containing protein 61</fullName>
    </submittedName>
</protein>
<evidence type="ECO:0000256" key="1">
    <source>
        <dbReference type="SAM" id="Coils"/>
    </source>
</evidence>
<evidence type="ECO:0000256" key="2">
    <source>
        <dbReference type="SAM" id="MobiDB-lite"/>
    </source>
</evidence>
<keyword evidence="4" id="KW-1185">Reference proteome</keyword>
<feature type="region of interest" description="Disordered" evidence="2">
    <location>
        <begin position="294"/>
        <end position="443"/>
    </location>
</feature>
<feature type="coiled-coil region" evidence="1">
    <location>
        <begin position="184"/>
        <end position="211"/>
    </location>
</feature>
<dbReference type="AlphaFoldDB" id="A0AAV7JU27"/>
<evidence type="ECO:0000313" key="4">
    <source>
        <dbReference type="Proteomes" id="UP001165289"/>
    </source>
</evidence>
<feature type="compositionally biased region" description="Polar residues" evidence="2">
    <location>
        <begin position="459"/>
        <end position="472"/>
    </location>
</feature>
<name>A0AAV7JU27_9METZ</name>
<proteinExistence type="predicted"/>
<feature type="region of interest" description="Disordered" evidence="2">
    <location>
        <begin position="459"/>
        <end position="499"/>
    </location>
</feature>
<dbReference type="Proteomes" id="UP001165289">
    <property type="component" value="Unassembled WGS sequence"/>
</dbReference>
<organism evidence="3 4">
    <name type="scientific">Oopsacas minuta</name>
    <dbReference type="NCBI Taxonomy" id="111878"/>
    <lineage>
        <taxon>Eukaryota</taxon>
        <taxon>Metazoa</taxon>
        <taxon>Porifera</taxon>
        <taxon>Hexactinellida</taxon>
        <taxon>Hexasterophora</taxon>
        <taxon>Lyssacinosida</taxon>
        <taxon>Leucopsacidae</taxon>
        <taxon>Oopsacas</taxon>
    </lineage>
</organism>
<feature type="compositionally biased region" description="Polar residues" evidence="2">
    <location>
        <begin position="353"/>
        <end position="366"/>
    </location>
</feature>
<feature type="compositionally biased region" description="Basic and acidic residues" evidence="2">
    <location>
        <begin position="340"/>
        <end position="352"/>
    </location>
</feature>
<accession>A0AAV7JU27</accession>
<sequence>MGDGMLATLFGTDFIHCRMDGLCIGKFKFSSDREDYLIWLSPIREDISSFTLNLFHVPTSDTFSGHFTTAYVSQLTQKTGSIKDFKTFLNMLKSALSQKSRSVRIEFLSTEEIQALKGNTATTGHTHKCYILLSYNSEYDQVRYPIPLTFIGKLDHLTLLECVLNVQYSKGGNILEARPVDRATEKDREEINRLLHDKRELEEEIQILRHFQRREDTEIPSKEIKVLKRVIRSLEQDLLIEKSQHKKFASKKNDEYSRIGSELDRLRASERTLKIRVKNLTEELATIRRHRVSMSPIVSSTQPGRRRSLSADRGRSSTPVSRNTSKERYVRRRSSSLEKPVTDERMSRRQEYLHSQQNMGSRSRTPSPRFDPTAYIRERTRKRTESGGKKNRPPSFPNQRNGNRIRSRSHSRESYRPGVSNGGRWSHYSSASSLDSSPNEYLTRDGNYRRKHYSRESIHSLNSIQDSSTPVHKNSKRGFRSKSKDTKQPRTKSKQSLDHSINLSDIDQRLKALKFLIHDH</sequence>
<reference evidence="3 4" key="1">
    <citation type="journal article" date="2023" name="BMC Biol.">
        <title>The compact genome of the sponge Oopsacas minuta (Hexactinellida) is lacking key metazoan core genes.</title>
        <authorList>
            <person name="Santini S."/>
            <person name="Schenkelaars Q."/>
            <person name="Jourda C."/>
            <person name="Duchesne M."/>
            <person name="Belahbib H."/>
            <person name="Rocher C."/>
            <person name="Selva M."/>
            <person name="Riesgo A."/>
            <person name="Vervoort M."/>
            <person name="Leys S.P."/>
            <person name="Kodjabachian L."/>
            <person name="Le Bivic A."/>
            <person name="Borchiellini C."/>
            <person name="Claverie J.M."/>
            <person name="Renard E."/>
        </authorList>
    </citation>
    <scope>NUCLEOTIDE SEQUENCE [LARGE SCALE GENOMIC DNA]</scope>
    <source>
        <strain evidence="3">SPO-2</strain>
    </source>
</reference>